<sequence length="224" mass="21588">MTRLSVIASLLLVASVGAVELIARSADQLGQLFARQSPILDPADIPSACQSQCTSIVNSLNSCTSTTCICTDANARGLESCVNCLVSLANTPSMQTQGQSILDSFVAGCGGTVAPLTVAGGSTASASAGSSVRPISSGSAIGAPSTFAPIASPSVTSPLTSTTRTSIAPQQTIADDSNGGSSGGSGGGSSGADDPFSNGAIGQGAAFISAALAGVAAGAVFLVV</sequence>
<organism evidence="4 5">
    <name type="scientific">Pleurotus eryngii</name>
    <name type="common">Boletus of the steppes</name>
    <dbReference type="NCBI Taxonomy" id="5323"/>
    <lineage>
        <taxon>Eukaryota</taxon>
        <taxon>Fungi</taxon>
        <taxon>Dikarya</taxon>
        <taxon>Basidiomycota</taxon>
        <taxon>Agaricomycotina</taxon>
        <taxon>Agaricomycetes</taxon>
        <taxon>Agaricomycetidae</taxon>
        <taxon>Agaricales</taxon>
        <taxon>Pleurotineae</taxon>
        <taxon>Pleurotaceae</taxon>
        <taxon>Pleurotus</taxon>
    </lineage>
</organism>
<evidence type="ECO:0000256" key="2">
    <source>
        <dbReference type="SAM" id="Phobius"/>
    </source>
</evidence>
<evidence type="ECO:0000313" key="4">
    <source>
        <dbReference type="EMBL" id="KAF9487402.1"/>
    </source>
</evidence>
<evidence type="ECO:0000313" key="5">
    <source>
        <dbReference type="Proteomes" id="UP000807025"/>
    </source>
</evidence>
<evidence type="ECO:0000256" key="3">
    <source>
        <dbReference type="SAM" id="SignalP"/>
    </source>
</evidence>
<dbReference type="AlphaFoldDB" id="A0A9P6D1F7"/>
<evidence type="ECO:0008006" key="6">
    <source>
        <dbReference type="Google" id="ProtNLM"/>
    </source>
</evidence>
<feature type="compositionally biased region" description="Low complexity" evidence="1">
    <location>
        <begin position="152"/>
        <end position="166"/>
    </location>
</feature>
<keyword evidence="2" id="KW-0472">Membrane</keyword>
<proteinExistence type="predicted"/>
<feature type="compositionally biased region" description="Gly residues" evidence="1">
    <location>
        <begin position="180"/>
        <end position="190"/>
    </location>
</feature>
<keyword evidence="2" id="KW-0812">Transmembrane</keyword>
<feature type="chain" id="PRO_5040351722" description="Extracellular membrane protein CFEM domain-containing protein" evidence="3">
    <location>
        <begin position="19"/>
        <end position="224"/>
    </location>
</feature>
<dbReference type="EMBL" id="MU154781">
    <property type="protein sequence ID" value="KAF9487402.1"/>
    <property type="molecule type" value="Genomic_DNA"/>
</dbReference>
<protein>
    <recommendedName>
        <fullName evidence="6">Extracellular membrane protein CFEM domain-containing protein</fullName>
    </recommendedName>
</protein>
<dbReference type="OrthoDB" id="2564568at2759"/>
<keyword evidence="3" id="KW-0732">Signal</keyword>
<dbReference type="Proteomes" id="UP000807025">
    <property type="component" value="Unassembled WGS sequence"/>
</dbReference>
<accession>A0A9P6D1F7</accession>
<feature type="region of interest" description="Disordered" evidence="1">
    <location>
        <begin position="152"/>
        <end position="195"/>
    </location>
</feature>
<keyword evidence="2" id="KW-1133">Transmembrane helix</keyword>
<feature type="signal peptide" evidence="3">
    <location>
        <begin position="1"/>
        <end position="18"/>
    </location>
</feature>
<keyword evidence="5" id="KW-1185">Reference proteome</keyword>
<name>A0A9P6D1F7_PLEER</name>
<reference evidence="4" key="1">
    <citation type="submission" date="2020-11" db="EMBL/GenBank/DDBJ databases">
        <authorList>
            <consortium name="DOE Joint Genome Institute"/>
            <person name="Ahrendt S."/>
            <person name="Riley R."/>
            <person name="Andreopoulos W."/>
            <person name="Labutti K."/>
            <person name="Pangilinan J."/>
            <person name="Ruiz-Duenas F.J."/>
            <person name="Barrasa J.M."/>
            <person name="Sanchez-Garcia M."/>
            <person name="Camarero S."/>
            <person name="Miyauchi S."/>
            <person name="Serrano A."/>
            <person name="Linde D."/>
            <person name="Babiker R."/>
            <person name="Drula E."/>
            <person name="Ayuso-Fernandez I."/>
            <person name="Pacheco R."/>
            <person name="Padilla G."/>
            <person name="Ferreira P."/>
            <person name="Barriuso J."/>
            <person name="Kellner H."/>
            <person name="Castanera R."/>
            <person name="Alfaro M."/>
            <person name="Ramirez L."/>
            <person name="Pisabarro A.G."/>
            <person name="Kuo A."/>
            <person name="Tritt A."/>
            <person name="Lipzen A."/>
            <person name="He G."/>
            <person name="Yan M."/>
            <person name="Ng V."/>
            <person name="Cullen D."/>
            <person name="Martin F."/>
            <person name="Rosso M.-N."/>
            <person name="Henrissat B."/>
            <person name="Hibbett D."/>
            <person name="Martinez A.T."/>
            <person name="Grigoriev I.V."/>
        </authorList>
    </citation>
    <scope>NUCLEOTIDE SEQUENCE</scope>
    <source>
        <strain evidence="4">ATCC 90797</strain>
    </source>
</reference>
<evidence type="ECO:0000256" key="1">
    <source>
        <dbReference type="SAM" id="MobiDB-lite"/>
    </source>
</evidence>
<gene>
    <name evidence="4" type="ORF">BDN71DRAFT_1514005</name>
</gene>
<comment type="caution">
    <text evidence="4">The sequence shown here is derived from an EMBL/GenBank/DDBJ whole genome shotgun (WGS) entry which is preliminary data.</text>
</comment>
<feature type="transmembrane region" description="Helical" evidence="2">
    <location>
        <begin position="204"/>
        <end position="223"/>
    </location>
</feature>